<accession>A0A7C9IWV6</accession>
<dbReference type="Proteomes" id="UP000481947">
    <property type="component" value="Unassembled WGS sequence"/>
</dbReference>
<evidence type="ECO:0008006" key="3">
    <source>
        <dbReference type="Google" id="ProtNLM"/>
    </source>
</evidence>
<proteinExistence type="predicted"/>
<evidence type="ECO:0000313" key="1">
    <source>
        <dbReference type="EMBL" id="MYZ51274.1"/>
    </source>
</evidence>
<reference evidence="1 2" key="1">
    <citation type="submission" date="2019-09" db="EMBL/GenBank/DDBJ databases">
        <title>Identification of Malikia spinosa a prominent benzene-, toluene-, and ethylbenzene-degrading bacterium: enrichment, isolation and whole genome sequencing.</title>
        <authorList>
            <person name="Tancsics A."/>
            <person name="Revesz F."/>
            <person name="Kriszt B."/>
        </authorList>
    </citation>
    <scope>NUCLEOTIDE SEQUENCE [LARGE SCALE GENOMIC DNA]</scope>
    <source>
        <strain evidence="1 2">AB6</strain>
    </source>
</reference>
<dbReference type="AlphaFoldDB" id="A0A7C9IWV6"/>
<dbReference type="EMBL" id="VYSB01000002">
    <property type="protein sequence ID" value="MYZ51274.1"/>
    <property type="molecule type" value="Genomic_DNA"/>
</dbReference>
<dbReference type="Gene3D" id="1.10.30.50">
    <property type="match status" value="1"/>
</dbReference>
<organism evidence="1 2">
    <name type="scientific">Malikia spinosa</name>
    <dbReference type="NCBI Taxonomy" id="86180"/>
    <lineage>
        <taxon>Bacteria</taxon>
        <taxon>Pseudomonadati</taxon>
        <taxon>Pseudomonadota</taxon>
        <taxon>Betaproteobacteria</taxon>
        <taxon>Burkholderiales</taxon>
        <taxon>Comamonadaceae</taxon>
        <taxon>Malikia</taxon>
    </lineage>
</organism>
<protein>
    <recommendedName>
        <fullName evidence="3">TIGR02646 family protein</fullName>
    </recommendedName>
</protein>
<comment type="caution">
    <text evidence="1">The sequence shown here is derived from an EMBL/GenBank/DDBJ whole genome shotgun (WGS) entry which is preliminary data.</text>
</comment>
<gene>
    <name evidence="1" type="ORF">F5985_03785</name>
</gene>
<dbReference type="RefSeq" id="WP_161124370.1">
    <property type="nucleotide sequence ID" value="NZ_VYSB01000002.1"/>
</dbReference>
<sequence length="210" mass="23746">MIPVQLQPEPASFDANVRAKGLAHLNAKGYALDKPLPSGATIEPFWRGDCLTELHKAYGGICAYLCVFVERCTGGVSVDHFIAKSALAGLAYEWSNYRLACSTMNSRKRDFDDVLDPFELEPDLFHLDLTTGRIYPNPALGAYQMVQVEQTIQRLGLDDPLCRDMRIRWFDDYLNGPLPDEYLRKKSPFVWSEAKRQGLLLTAMIRDEAQ</sequence>
<name>A0A7C9IWV6_9BURK</name>
<evidence type="ECO:0000313" key="2">
    <source>
        <dbReference type="Proteomes" id="UP000481947"/>
    </source>
</evidence>